<dbReference type="InterPro" id="IPR009339">
    <property type="entry name" value="DUF998"/>
</dbReference>
<gene>
    <name evidence="2" type="ORF">NGTWS1702_14350</name>
</gene>
<proteinExistence type="predicted"/>
<keyword evidence="1" id="KW-1133">Transmembrane helix</keyword>
<reference evidence="2 3" key="1">
    <citation type="submission" date="2021-08" db="EMBL/GenBank/DDBJ databases">
        <title>Draft genome sequence of Mycolicibacterium sp. NGTWS1702 strain.</title>
        <authorList>
            <person name="Matsumoto M."/>
            <person name="Tang B.C.C."/>
            <person name="Machida Y."/>
            <person name="Matoyama H."/>
            <person name="Kishihara T."/>
            <person name="Sato S."/>
            <person name="Kondo I."/>
            <person name="Sano M."/>
            <person name="Kato G."/>
        </authorList>
    </citation>
    <scope>NUCLEOTIDE SEQUENCE [LARGE SCALE GENOMIC DNA]</scope>
    <source>
        <strain evidence="2 3">NGTWSNA01</strain>
    </source>
</reference>
<keyword evidence="1" id="KW-0472">Membrane</keyword>
<dbReference type="Proteomes" id="UP001060504">
    <property type="component" value="Unassembled WGS sequence"/>
</dbReference>
<protein>
    <submittedName>
        <fullName evidence="2">Membrane protein</fullName>
    </submittedName>
</protein>
<feature type="transmembrane region" description="Helical" evidence="1">
    <location>
        <begin position="152"/>
        <end position="173"/>
    </location>
</feature>
<evidence type="ECO:0000313" key="3">
    <source>
        <dbReference type="Proteomes" id="UP001060504"/>
    </source>
</evidence>
<keyword evidence="1" id="KW-0812">Transmembrane</keyword>
<dbReference type="Pfam" id="PF06197">
    <property type="entry name" value="DUF998"/>
    <property type="match status" value="1"/>
</dbReference>
<evidence type="ECO:0000256" key="1">
    <source>
        <dbReference type="SAM" id="Phobius"/>
    </source>
</evidence>
<dbReference type="EMBL" id="BPRH01001513">
    <property type="protein sequence ID" value="GJF13666.1"/>
    <property type="molecule type" value="Genomic_DNA"/>
</dbReference>
<organism evidence="2 3">
    <name type="scientific">Mycolicibacterium cyprinidarum</name>
    <dbReference type="NCBI Taxonomy" id="2860311"/>
    <lineage>
        <taxon>Bacteria</taxon>
        <taxon>Bacillati</taxon>
        <taxon>Actinomycetota</taxon>
        <taxon>Actinomycetes</taxon>
        <taxon>Mycobacteriales</taxon>
        <taxon>Mycobacteriaceae</taxon>
        <taxon>Mycolicibacterium</taxon>
    </lineage>
</organism>
<accession>A0ABQ4V8Y7</accession>
<keyword evidence="3" id="KW-1185">Reference proteome</keyword>
<name>A0ABQ4V8Y7_9MYCO</name>
<evidence type="ECO:0000313" key="2">
    <source>
        <dbReference type="EMBL" id="GJF13666.1"/>
    </source>
</evidence>
<sequence>MVVCSTTGSAVPRVAAGLWIVAGVWYLLTEAVVARDFPDYSYSGNYISDLGRSTLSPLAAWMNVAFITQGLAFALASALVVATMRTGPGRFSFLGLALIYGAGSAVVGLFPSGGDDIPAFIHFVGAVAAILSGNLAVIVAGGVLMSHRRFRAIGFTSLVLGVAGLLSGGLLLYSSVGDAPVFFGDGTWERVAVYSIIAWQLFAGILLAGFASWRRHPTQSQS</sequence>
<comment type="caution">
    <text evidence="2">The sequence shown here is derived from an EMBL/GenBank/DDBJ whole genome shotgun (WGS) entry which is preliminary data.</text>
</comment>
<feature type="transmembrane region" description="Helical" evidence="1">
    <location>
        <begin position="193"/>
        <end position="213"/>
    </location>
</feature>
<feature type="transmembrane region" description="Helical" evidence="1">
    <location>
        <begin position="58"/>
        <end position="81"/>
    </location>
</feature>
<feature type="transmembrane region" description="Helical" evidence="1">
    <location>
        <begin position="119"/>
        <end position="145"/>
    </location>
</feature>
<feature type="transmembrane region" description="Helical" evidence="1">
    <location>
        <begin position="93"/>
        <end position="113"/>
    </location>
</feature>